<evidence type="ECO:0000313" key="3">
    <source>
        <dbReference type="Proteomes" id="UP000203157"/>
    </source>
</evidence>
<dbReference type="Proteomes" id="UP000203157">
    <property type="component" value="Segment"/>
</dbReference>
<dbReference type="InterPro" id="IPR011379">
    <property type="entry name" value="MazG-related_GP37"/>
</dbReference>
<evidence type="ECO:0000259" key="1">
    <source>
        <dbReference type="Pfam" id="PF03819"/>
    </source>
</evidence>
<protein>
    <submittedName>
        <fullName evidence="2">Pyrophosphatase</fullName>
    </submittedName>
</protein>
<dbReference type="GeneID" id="29122666"/>
<dbReference type="Gene3D" id="1.10.287.1080">
    <property type="entry name" value="MazG-like"/>
    <property type="match status" value="1"/>
</dbReference>
<dbReference type="Pfam" id="PF03819">
    <property type="entry name" value="MazG"/>
    <property type="match status" value="1"/>
</dbReference>
<accession>A0A127KM54</accession>
<name>A0A127KM54_9CAUD</name>
<dbReference type="OrthoDB" id="15178at10239"/>
<dbReference type="CDD" id="cd11541">
    <property type="entry name" value="NTP-PPase_u4"/>
    <property type="match status" value="1"/>
</dbReference>
<dbReference type="InterPro" id="IPR004518">
    <property type="entry name" value="MazG-like_dom"/>
</dbReference>
<dbReference type="SUPFAM" id="SSF101386">
    <property type="entry name" value="all-alpha NTP pyrophosphatases"/>
    <property type="match status" value="1"/>
</dbReference>
<gene>
    <name evidence="2" type="ORF">R1080702_164</name>
</gene>
<proteinExistence type="predicted"/>
<reference evidence="2 3" key="1">
    <citation type="submission" date="2016-01" db="EMBL/GenBank/DDBJ databases">
        <title>The genomic content and context of auxiliary metabolic genes in marine cyanophages.</title>
        <authorList>
            <person name="Marston M.F."/>
            <person name="Martiny J.B.H."/>
            <person name="Crummett L.T."/>
        </authorList>
    </citation>
    <scope>NUCLEOTIDE SEQUENCE [LARGE SCALE GENOMIC DNA]</scope>
    <source>
        <strain evidence="2">RW_108_0702</strain>
    </source>
</reference>
<evidence type="ECO:0000313" key="2">
    <source>
        <dbReference type="EMBL" id="AMO43173.1"/>
    </source>
</evidence>
<dbReference type="PIRSF" id="PIRSF006639">
    <property type="entry name" value="UCP006639_pph"/>
    <property type="match status" value="1"/>
</dbReference>
<dbReference type="EMBL" id="KU594606">
    <property type="protein sequence ID" value="AMO43173.1"/>
    <property type="molecule type" value="Genomic_DNA"/>
</dbReference>
<organism evidence="2 3">
    <name type="scientific">Cyanophage S-RIM32</name>
    <dbReference type="NCBI Taxonomy" id="1278479"/>
    <lineage>
        <taxon>Viruses</taxon>
        <taxon>Duplodnaviria</taxon>
        <taxon>Heunggongvirae</taxon>
        <taxon>Uroviricota</taxon>
        <taxon>Caudoviricetes</taxon>
        <taxon>Pantevenvirales</taxon>
        <taxon>Kyanoviridae</taxon>
        <taxon>Bristolvirus</taxon>
        <taxon>Bristolvirus rhodeisland</taxon>
    </lineage>
</organism>
<feature type="domain" description="NTP pyrophosphohydrolase MazG-like" evidence="1">
    <location>
        <begin position="53"/>
        <end position="118"/>
    </location>
</feature>
<dbReference type="KEGG" id="vg:29122666"/>
<keyword evidence="3" id="KW-1185">Reference proteome</keyword>
<sequence length="135" mass="15345">MSKVNFERYQEFVSEVTSDCSTNFVDFADRIGELDREGANIERLLTAGVGINAEGGEFLEIIKKMVFQGKPWNEDNREHLIIELGDIMWYVAQACIALEVSFDDVIGTNVNKLKKRYPGGEFNVFKSENRAADDR</sequence>
<dbReference type="RefSeq" id="YP_009301666.1">
    <property type="nucleotide sequence ID" value="NC_031235.1"/>
</dbReference>